<evidence type="ECO:0000256" key="1">
    <source>
        <dbReference type="SAM" id="SignalP"/>
    </source>
</evidence>
<dbReference type="Proteomes" id="UP001327560">
    <property type="component" value="Chromosome 2"/>
</dbReference>
<feature type="signal peptide" evidence="1">
    <location>
        <begin position="1"/>
        <end position="18"/>
    </location>
</feature>
<protein>
    <submittedName>
        <fullName evidence="2">Uncharacterized protein</fullName>
    </submittedName>
</protein>
<dbReference type="PANTHER" id="PTHR35708:SF3">
    <property type="entry name" value="GB|AAD25831.1"/>
    <property type="match status" value="1"/>
</dbReference>
<dbReference type="EMBL" id="CP136891">
    <property type="protein sequence ID" value="WOK99222.1"/>
    <property type="molecule type" value="Genomic_DNA"/>
</dbReference>
<sequence>MLFTVLALLLSNSQLVICMISRLCKSTVVEAREDRKRPVNSSSICDDEQVPPECLSSLTHNSVQRESDCSSYSTSDDIGSVEDLLQSDESPECVVSDDEDLFEIALISDGHYVAAKESDVLFIQSPQEMKRELMLPEFLPETVFRQYGLMEILSEISEEDNLIEIDISRGIIKCSTLEMNA</sequence>
<name>A0AAQ3JZQ6_9LILI</name>
<evidence type="ECO:0000313" key="3">
    <source>
        <dbReference type="Proteomes" id="UP001327560"/>
    </source>
</evidence>
<keyword evidence="3" id="KW-1185">Reference proteome</keyword>
<dbReference type="PANTHER" id="PTHR35708">
    <property type="entry name" value="GB|AAD25831.1"/>
    <property type="match status" value="1"/>
</dbReference>
<keyword evidence="1" id="KW-0732">Signal</keyword>
<dbReference type="AlphaFoldDB" id="A0AAQ3JZQ6"/>
<accession>A0AAQ3JZQ6</accession>
<feature type="chain" id="PRO_5042894538" evidence="1">
    <location>
        <begin position="19"/>
        <end position="181"/>
    </location>
</feature>
<proteinExistence type="predicted"/>
<gene>
    <name evidence="2" type="ORF">Cni_G07934</name>
</gene>
<reference evidence="2 3" key="1">
    <citation type="submission" date="2023-10" db="EMBL/GenBank/DDBJ databases">
        <title>Chromosome-scale genome assembly provides insights into flower coloration mechanisms of Canna indica.</title>
        <authorList>
            <person name="Li C."/>
        </authorList>
    </citation>
    <scope>NUCLEOTIDE SEQUENCE [LARGE SCALE GENOMIC DNA]</scope>
    <source>
        <tissue evidence="2">Flower</tissue>
    </source>
</reference>
<organism evidence="2 3">
    <name type="scientific">Canna indica</name>
    <name type="common">Indian-shot</name>
    <dbReference type="NCBI Taxonomy" id="4628"/>
    <lineage>
        <taxon>Eukaryota</taxon>
        <taxon>Viridiplantae</taxon>
        <taxon>Streptophyta</taxon>
        <taxon>Embryophyta</taxon>
        <taxon>Tracheophyta</taxon>
        <taxon>Spermatophyta</taxon>
        <taxon>Magnoliopsida</taxon>
        <taxon>Liliopsida</taxon>
        <taxon>Zingiberales</taxon>
        <taxon>Cannaceae</taxon>
        <taxon>Canna</taxon>
    </lineage>
</organism>
<evidence type="ECO:0000313" key="2">
    <source>
        <dbReference type="EMBL" id="WOK99222.1"/>
    </source>
</evidence>